<dbReference type="PANTHER" id="PTHR36191:SF4">
    <property type="entry name" value="VWFD DOMAIN-CONTAINING PROTEIN"/>
    <property type="match status" value="1"/>
</dbReference>
<gene>
    <name evidence="4" type="ORF">P5673_017476</name>
</gene>
<dbReference type="AlphaFoldDB" id="A0AAD9QES8"/>
<proteinExistence type="predicted"/>
<keyword evidence="2" id="KW-1015">Disulfide bond</keyword>
<keyword evidence="1" id="KW-0732">Signal</keyword>
<evidence type="ECO:0000256" key="1">
    <source>
        <dbReference type="ARBA" id="ARBA00022729"/>
    </source>
</evidence>
<dbReference type="EMBL" id="JARQWQ010000038">
    <property type="protein sequence ID" value="KAK2559905.1"/>
    <property type="molecule type" value="Genomic_DNA"/>
</dbReference>
<organism evidence="4 5">
    <name type="scientific">Acropora cervicornis</name>
    <name type="common">Staghorn coral</name>
    <dbReference type="NCBI Taxonomy" id="6130"/>
    <lineage>
        <taxon>Eukaryota</taxon>
        <taxon>Metazoa</taxon>
        <taxon>Cnidaria</taxon>
        <taxon>Anthozoa</taxon>
        <taxon>Hexacorallia</taxon>
        <taxon>Scleractinia</taxon>
        <taxon>Astrocoeniina</taxon>
        <taxon>Acroporidae</taxon>
        <taxon>Acropora</taxon>
    </lineage>
</organism>
<comment type="caution">
    <text evidence="4">The sequence shown here is derived from an EMBL/GenBank/DDBJ whole genome shotgun (WGS) entry which is preliminary data.</text>
</comment>
<protein>
    <submittedName>
        <fullName evidence="4">Oncoprotein-induced transcript 3 protein</fullName>
    </submittedName>
</protein>
<evidence type="ECO:0000256" key="2">
    <source>
        <dbReference type="ARBA" id="ARBA00023157"/>
    </source>
</evidence>
<reference evidence="4" key="2">
    <citation type="journal article" date="2023" name="Science">
        <title>Genomic signatures of disease resistance in endangered staghorn corals.</title>
        <authorList>
            <person name="Vollmer S.V."/>
            <person name="Selwyn J.D."/>
            <person name="Despard B.A."/>
            <person name="Roesel C.L."/>
        </authorList>
    </citation>
    <scope>NUCLEOTIDE SEQUENCE</scope>
    <source>
        <strain evidence="4">K2</strain>
    </source>
</reference>
<feature type="domain" description="UMOD/GP2/OIT3-like D8C" evidence="3">
    <location>
        <begin position="71"/>
        <end position="148"/>
    </location>
</feature>
<dbReference type="PANTHER" id="PTHR36191">
    <property type="entry name" value="ENDO/EXONUCLEASE/PHOSPHATASE DOMAIN-CONTAINING PROTEIN-RELATED"/>
    <property type="match status" value="1"/>
</dbReference>
<reference evidence="4" key="1">
    <citation type="journal article" date="2023" name="G3 (Bethesda)">
        <title>Whole genome assembly and annotation of the endangered Caribbean coral Acropora cervicornis.</title>
        <authorList>
            <person name="Selwyn J.D."/>
            <person name="Vollmer S.V."/>
        </authorList>
    </citation>
    <scope>NUCLEOTIDE SEQUENCE</scope>
    <source>
        <strain evidence="4">K2</strain>
    </source>
</reference>
<keyword evidence="5" id="KW-1185">Reference proteome</keyword>
<dbReference type="Pfam" id="PF23283">
    <property type="entry name" value="D8C_UMOD"/>
    <property type="match status" value="1"/>
</dbReference>
<sequence length="151" mass="17231">MEDFELTAFPKALLFMQVAVHLHAISTDPECNTYIVNRETDRSVMFLTDGSSDLKCDSTLAAGWYRFNSTAGSKMPTTCIRKNRCHTHASGWLNGAHPSPQEGIVNRIVCFNWNSNCCNWQTSIRVRNCGLFYVYYLTKPSPCYLRYCVTH</sequence>
<evidence type="ECO:0000259" key="3">
    <source>
        <dbReference type="Pfam" id="PF23283"/>
    </source>
</evidence>
<evidence type="ECO:0000313" key="4">
    <source>
        <dbReference type="EMBL" id="KAK2559905.1"/>
    </source>
</evidence>
<name>A0AAD9QES8_ACRCE</name>
<dbReference type="InterPro" id="IPR057774">
    <property type="entry name" value="D8C_UMOD/GP2/OIT3-like"/>
</dbReference>
<accession>A0AAD9QES8</accession>
<evidence type="ECO:0000313" key="5">
    <source>
        <dbReference type="Proteomes" id="UP001249851"/>
    </source>
</evidence>
<dbReference type="Proteomes" id="UP001249851">
    <property type="component" value="Unassembled WGS sequence"/>
</dbReference>